<dbReference type="AlphaFoldDB" id="A0A0N4ZTP0"/>
<proteinExistence type="predicted"/>
<keyword evidence="1" id="KW-1185">Reference proteome</keyword>
<reference evidence="2" key="1">
    <citation type="submission" date="2017-02" db="UniProtKB">
        <authorList>
            <consortium name="WormBaseParasite"/>
        </authorList>
    </citation>
    <scope>IDENTIFICATION</scope>
</reference>
<organism evidence="1 2">
    <name type="scientific">Parastrongyloides trichosuri</name>
    <name type="common">Possum-specific nematode worm</name>
    <dbReference type="NCBI Taxonomy" id="131310"/>
    <lineage>
        <taxon>Eukaryota</taxon>
        <taxon>Metazoa</taxon>
        <taxon>Ecdysozoa</taxon>
        <taxon>Nematoda</taxon>
        <taxon>Chromadorea</taxon>
        <taxon>Rhabditida</taxon>
        <taxon>Tylenchina</taxon>
        <taxon>Panagrolaimomorpha</taxon>
        <taxon>Strongyloidoidea</taxon>
        <taxon>Strongyloididae</taxon>
        <taxon>Parastrongyloides</taxon>
    </lineage>
</organism>
<evidence type="ECO:0000313" key="2">
    <source>
        <dbReference type="WBParaSite" id="PTRK_0001186800.1"/>
    </source>
</evidence>
<dbReference type="Proteomes" id="UP000038045">
    <property type="component" value="Unplaced"/>
</dbReference>
<name>A0A0N4ZTP0_PARTI</name>
<dbReference type="WBParaSite" id="PTRK_0001186800.1">
    <property type="protein sequence ID" value="PTRK_0001186800.1"/>
    <property type="gene ID" value="PTRK_0001186800"/>
</dbReference>
<sequence length="144" mass="16170">MIYKICAIFLIVNFVTITYTIDCIAQVKGFDTLGFPPVLQTPYTCTSNTDACAKVEGSFNGREYLYKGCNNDFIRYIQTFDTFSNCTLNTCTTGRIRMDGGQNLITSHCCCGTDKCNSSSRYINSIGITTLLLFISKIYQKIYL</sequence>
<protein>
    <submittedName>
        <fullName evidence="2">Activin_recp domain-containing protein</fullName>
    </submittedName>
</protein>
<evidence type="ECO:0000313" key="1">
    <source>
        <dbReference type="Proteomes" id="UP000038045"/>
    </source>
</evidence>
<accession>A0A0N4ZTP0</accession>